<protein>
    <submittedName>
        <fullName evidence="1">Uncharacterized protein</fullName>
    </submittedName>
</protein>
<dbReference type="AlphaFoldDB" id="A0A0T5NQI8"/>
<accession>A0A0T5NQI8</accession>
<dbReference type="NCBIfam" id="TIGR04255">
    <property type="entry name" value="sporadTIGR04255"/>
    <property type="match status" value="1"/>
</dbReference>
<evidence type="ECO:0000313" key="2">
    <source>
        <dbReference type="Proteomes" id="UP000051295"/>
    </source>
</evidence>
<evidence type="ECO:0000313" key="1">
    <source>
        <dbReference type="EMBL" id="KRS11213.1"/>
    </source>
</evidence>
<dbReference type="InterPro" id="IPR026349">
    <property type="entry name" value="CHP04255"/>
</dbReference>
<reference evidence="1 2" key="1">
    <citation type="submission" date="2015-04" db="EMBL/GenBank/DDBJ databases">
        <title>The draft genome sequence of Roseovarius sp.R12b.</title>
        <authorList>
            <person name="Li G."/>
            <person name="Lai Q."/>
            <person name="Shao Z."/>
            <person name="Yan P."/>
        </authorList>
    </citation>
    <scope>NUCLEOTIDE SEQUENCE [LARGE SCALE GENOMIC DNA]</scope>
    <source>
        <strain evidence="1 2">R12B</strain>
    </source>
</reference>
<comment type="caution">
    <text evidence="1">The sequence shown here is derived from an EMBL/GenBank/DDBJ whole genome shotgun (WGS) entry which is preliminary data.</text>
</comment>
<sequence>MKALLSNYEVVHFKRIGLRYVNIIDRDELGLKDETWSNLLRTRALGLLADQDIPINDVTEQATTTVIKLNEGKVAVRTGLSFVNNEEKPQFIVDSDFFFEEQVEGAEDAIRILGSYNRAAGNVFRWFITDRLHNHLEPTDP</sequence>
<organism evidence="1 2">
    <name type="scientific">Roseovarius atlanticus</name>
    <dbReference type="NCBI Taxonomy" id="1641875"/>
    <lineage>
        <taxon>Bacteria</taxon>
        <taxon>Pseudomonadati</taxon>
        <taxon>Pseudomonadota</taxon>
        <taxon>Alphaproteobacteria</taxon>
        <taxon>Rhodobacterales</taxon>
        <taxon>Roseobacteraceae</taxon>
        <taxon>Roseovarius</taxon>
    </lineage>
</organism>
<gene>
    <name evidence="1" type="ORF">XM53_16610</name>
</gene>
<name>A0A0T5NQI8_9RHOB</name>
<dbReference type="EMBL" id="LAXJ01000020">
    <property type="protein sequence ID" value="KRS11213.1"/>
    <property type="molecule type" value="Genomic_DNA"/>
</dbReference>
<dbReference type="Proteomes" id="UP000051295">
    <property type="component" value="Unassembled WGS sequence"/>
</dbReference>
<keyword evidence="2" id="KW-1185">Reference proteome</keyword>
<proteinExistence type="predicted"/>